<dbReference type="AlphaFoldDB" id="A0A017TG02"/>
<keyword evidence="2" id="KW-1133">Transmembrane helix</keyword>
<dbReference type="RefSeq" id="WP_052374086.1">
    <property type="nucleotide sequence ID" value="NZ_ASRX01000005.1"/>
</dbReference>
<dbReference type="eggNOG" id="COG2165">
    <property type="taxonomic scope" value="Bacteria"/>
</dbReference>
<dbReference type="NCBIfam" id="TIGR02532">
    <property type="entry name" value="IV_pilin_GFxxxE"/>
    <property type="match status" value="1"/>
</dbReference>
<dbReference type="InterPro" id="IPR045584">
    <property type="entry name" value="Pilin-like"/>
</dbReference>
<sequence length="244" mass="25998">MKHCSTSNDPLSSITPNLTTPNLTTPNLTTPNLTTPSLPRHLPGTRRASQRGFTLVEIGITVAIIGILAAVGVQRVNSYFSQARTAEAKQMIGGISRALLTTFAVKNQEKLGGPTGQDPGMCRDTVAVPTAMASVQRRKYQPSGALNRDYNTGNDLAGWKCIGFSNDQAQYYQYKYNLGLPPVNVDGNGAAQGAPGVSLSRQFAITAKGDVDGDNKFSWFVLTGYAMGVELTVRSGVGIKDAEE</sequence>
<feature type="region of interest" description="Disordered" evidence="1">
    <location>
        <begin position="1"/>
        <end position="45"/>
    </location>
</feature>
<dbReference type="EMBL" id="ASRX01000005">
    <property type="protein sequence ID" value="EYF08154.1"/>
    <property type="molecule type" value="Genomic_DNA"/>
</dbReference>
<feature type="compositionally biased region" description="Low complexity" evidence="1">
    <location>
        <begin position="15"/>
        <end position="36"/>
    </location>
</feature>
<dbReference type="InterPro" id="IPR012902">
    <property type="entry name" value="N_methyl_site"/>
</dbReference>
<organism evidence="3 4">
    <name type="scientific">Chondromyces apiculatus DSM 436</name>
    <dbReference type="NCBI Taxonomy" id="1192034"/>
    <lineage>
        <taxon>Bacteria</taxon>
        <taxon>Pseudomonadati</taxon>
        <taxon>Myxococcota</taxon>
        <taxon>Polyangia</taxon>
        <taxon>Polyangiales</taxon>
        <taxon>Polyangiaceae</taxon>
        <taxon>Chondromyces</taxon>
    </lineage>
</organism>
<gene>
    <name evidence="3" type="ORF">CAP_5914</name>
</gene>
<dbReference type="Gene3D" id="3.30.700.10">
    <property type="entry name" value="Glycoprotein, Type 4 Pilin"/>
    <property type="match status" value="1"/>
</dbReference>
<protein>
    <submittedName>
        <fullName evidence="3">Uncharacterized protein</fullName>
    </submittedName>
</protein>
<name>A0A017TG02_9BACT</name>
<dbReference type="Proteomes" id="UP000019678">
    <property type="component" value="Unassembled WGS sequence"/>
</dbReference>
<feature type="transmembrane region" description="Helical" evidence="2">
    <location>
        <begin position="52"/>
        <end position="73"/>
    </location>
</feature>
<keyword evidence="2" id="KW-0812">Transmembrane</keyword>
<reference evidence="3 4" key="1">
    <citation type="submission" date="2013-05" db="EMBL/GenBank/DDBJ databases">
        <title>Genome assembly of Chondromyces apiculatus DSM 436.</title>
        <authorList>
            <person name="Sharma G."/>
            <person name="Khatri I."/>
            <person name="Kaur C."/>
            <person name="Mayilraj S."/>
            <person name="Subramanian S."/>
        </authorList>
    </citation>
    <scope>NUCLEOTIDE SEQUENCE [LARGE SCALE GENOMIC DNA]</scope>
    <source>
        <strain evidence="3 4">DSM 436</strain>
    </source>
</reference>
<keyword evidence="2" id="KW-0472">Membrane</keyword>
<dbReference type="STRING" id="1192034.CAP_5914"/>
<dbReference type="SUPFAM" id="SSF54523">
    <property type="entry name" value="Pili subunits"/>
    <property type="match status" value="1"/>
</dbReference>
<evidence type="ECO:0000256" key="1">
    <source>
        <dbReference type="SAM" id="MobiDB-lite"/>
    </source>
</evidence>
<evidence type="ECO:0000313" key="4">
    <source>
        <dbReference type="Proteomes" id="UP000019678"/>
    </source>
</evidence>
<proteinExistence type="predicted"/>
<dbReference type="PROSITE" id="PS00409">
    <property type="entry name" value="PROKAR_NTER_METHYL"/>
    <property type="match status" value="1"/>
</dbReference>
<dbReference type="OrthoDB" id="5510596at2"/>
<feature type="compositionally biased region" description="Polar residues" evidence="1">
    <location>
        <begin position="1"/>
        <end position="14"/>
    </location>
</feature>
<dbReference type="Pfam" id="PF07963">
    <property type="entry name" value="N_methyl"/>
    <property type="match status" value="1"/>
</dbReference>
<evidence type="ECO:0000256" key="2">
    <source>
        <dbReference type="SAM" id="Phobius"/>
    </source>
</evidence>
<accession>A0A017TG02</accession>
<evidence type="ECO:0000313" key="3">
    <source>
        <dbReference type="EMBL" id="EYF08154.1"/>
    </source>
</evidence>
<comment type="caution">
    <text evidence="3">The sequence shown here is derived from an EMBL/GenBank/DDBJ whole genome shotgun (WGS) entry which is preliminary data.</text>
</comment>
<keyword evidence="4" id="KW-1185">Reference proteome</keyword>